<accession>A0ABX8H3I4</accession>
<organism evidence="1 2">
    <name type="scientific">Flammeovirga kamogawensis</name>
    <dbReference type="NCBI Taxonomy" id="373891"/>
    <lineage>
        <taxon>Bacteria</taxon>
        <taxon>Pseudomonadati</taxon>
        <taxon>Bacteroidota</taxon>
        <taxon>Cytophagia</taxon>
        <taxon>Cytophagales</taxon>
        <taxon>Flammeovirgaceae</taxon>
        <taxon>Flammeovirga</taxon>
    </lineage>
</organism>
<dbReference type="RefSeq" id="WP_144075795.1">
    <property type="nucleotide sequence ID" value="NZ_CP076129.1"/>
</dbReference>
<name>A0ABX8H3I4_9BACT</name>
<proteinExistence type="predicted"/>
<reference evidence="1 2" key="1">
    <citation type="submission" date="2021-05" db="EMBL/GenBank/DDBJ databases">
        <title>Comparative genomic studies on the polysaccharide-degrading batcterial strains of the Flammeovirga genus.</title>
        <authorList>
            <person name="Zewei F."/>
            <person name="Zheng Z."/>
            <person name="Yu L."/>
            <person name="Ruyue G."/>
            <person name="Yanhong M."/>
            <person name="Yuanyuan C."/>
            <person name="Jingyan G."/>
            <person name="Wenjun H."/>
        </authorList>
    </citation>
    <scope>NUCLEOTIDE SEQUENCE [LARGE SCALE GENOMIC DNA]</scope>
    <source>
        <strain evidence="1 2">YS10</strain>
    </source>
</reference>
<gene>
    <name evidence="1" type="ORF">KM029_21105</name>
</gene>
<protein>
    <submittedName>
        <fullName evidence="1">Iron-sulfur cluster biosynthesis family protein</fullName>
    </submittedName>
</protein>
<evidence type="ECO:0000313" key="2">
    <source>
        <dbReference type="Proteomes" id="UP000682802"/>
    </source>
</evidence>
<evidence type="ECO:0000313" key="1">
    <source>
        <dbReference type="EMBL" id="QWG10184.1"/>
    </source>
</evidence>
<dbReference type="Proteomes" id="UP000682802">
    <property type="component" value="Chromosome 2"/>
</dbReference>
<keyword evidence="2" id="KW-1185">Reference proteome</keyword>
<sequence length="551" mass="62618">MNFIKSELFLVLCLFCLLNSCATKEEEHFNSIPKLSIQEIDFLRGNSVIKINTSGSWKNSLRIKEIELFNGTESLGKQSKNISGIYSIPFDSKILPEGINQLTAVAILEGVSSLKENSITIDFDVEVDNYIPNIFIENGYIESKNRSNKFSLGDKSSGNYVETFISNYTINFVLLNKYGDVISEVSPSKSFVGTPKGLLIPEKSTDRNFFLSTLTHYLIKTKRVFNGETITTSEVIENIDSKEIVSNAVVGFNYEIKKPKTDLNDLITVTVGYPLELDKEVENDFNSIGDFTKEEKYNHVYYTMKVKKRSAKDKWLNHFYSKREDGSYAFIVTSLINNQDTLVIKKSDYTMNTSSQIITFNNSSSLSEMYTYYGQISSELDTFNIGNIVSSINNKNMILSGLKVLNATYIKSIITKTCTSNNFISKVRYNGGKLPIDISKEPYLDNVNTIDYNSTKVSSKLNIDKKNLNSQITINFENKEEGNVVHKLSHKIEYHDNTLSDFNYRTALENTSLNKLYFDDLKSRQVTGITTVTEALASDPNYIYYDYYLKL</sequence>
<dbReference type="EMBL" id="CP076129">
    <property type="protein sequence ID" value="QWG10184.1"/>
    <property type="molecule type" value="Genomic_DNA"/>
</dbReference>